<dbReference type="AlphaFoldDB" id="A0A9P8CEV2"/>
<dbReference type="PANTHER" id="PTHR11659">
    <property type="entry name" value="GLUTAMYL-TRNA GLN AMIDOTRANSFERASE SUBUNIT B MITOCHONDRIAL AND PROKARYOTIC PET112-RELATED"/>
    <property type="match status" value="1"/>
</dbReference>
<proteinExistence type="inferred from homology"/>
<comment type="function">
    <text evidence="7">Allows the formation of correctly charged Gln-tRNA(Gln) through the transamidation of misacylated Glu-tRNA(Gln) in the mitochondria. The reaction takes place in the presence of glutamine and ATP through an activated gamma-phospho-Glu-tRNA(Gln).</text>
</comment>
<evidence type="ECO:0000256" key="7">
    <source>
        <dbReference type="HAMAP-Rule" id="MF_03147"/>
    </source>
</evidence>
<keyword evidence="8" id="KW-0175">Coiled coil</keyword>
<dbReference type="NCBIfam" id="NF004012">
    <property type="entry name" value="PRK05477.1-2"/>
    <property type="match status" value="1"/>
</dbReference>
<dbReference type="Pfam" id="PF02637">
    <property type="entry name" value="GatB_Yqey"/>
    <property type="match status" value="1"/>
</dbReference>
<keyword evidence="3 7" id="KW-0547">Nucleotide-binding</keyword>
<name>A0A9P8CEV2_9HELO</name>
<dbReference type="HAMAP" id="MF_00121">
    <property type="entry name" value="GatB"/>
    <property type="match status" value="1"/>
</dbReference>
<dbReference type="InterPro" id="IPR018027">
    <property type="entry name" value="Asn/Gln_amidotransferase"/>
</dbReference>
<dbReference type="InterPro" id="IPR003789">
    <property type="entry name" value="Asn/Gln_tRNA_amidoTrase-B-like"/>
</dbReference>
<dbReference type="SUPFAM" id="SSF89095">
    <property type="entry name" value="GatB/YqeY motif"/>
    <property type="match status" value="1"/>
</dbReference>
<dbReference type="Pfam" id="PF02934">
    <property type="entry name" value="GatB_N"/>
    <property type="match status" value="1"/>
</dbReference>
<dbReference type="OrthoDB" id="1722066at2759"/>
<comment type="subunit">
    <text evidence="7">Subunit of the heterotrimeric GatCAB amidotransferase (AdT) complex, composed of A, B and C subunits.</text>
</comment>
<comment type="caution">
    <text evidence="10">The sequence shown here is derived from an EMBL/GenBank/DDBJ whole genome shotgun (WGS) entry which is preliminary data.</text>
</comment>
<dbReference type="PANTHER" id="PTHR11659:SF0">
    <property type="entry name" value="GLUTAMYL-TRNA(GLN) AMIDOTRANSFERASE SUBUNIT B, MITOCHONDRIAL"/>
    <property type="match status" value="1"/>
</dbReference>
<sequence>MVRNPASALRKYLLGGRIGNSGCLFDRSKDVISHHRIHHGARTLQTDADHAQPDTAIPFRKQLKEEARKRKAELKESAKTKNRSLEQWELTVGIEIHAQLNTARKLFSSASSTFDAAPNTQVAYFDLALPGSQPIFQKETLIPALRAAIALNCRIQKTSKFDRKHYFHWDQPAGYQITQYYEPFAKDGHISLYPHDGIAKEDGDEVRIGIKQVQMEQDTAKTTTTLGDVHLLDFNRAGLPLIEIITQPQIHHPQTAAALVRKIQILLNSVDACVLGMQSGGLRADVNVSVRKRDDVGKGFEYGDVQGLGKRTEIKNLSSFKAVEDAIIAERDRQIALIEGGGFVEGETRGWNIGNPGTVRLRGKEGEVDYRYMPDPDIAPIVISDDLLDHVQNTLGVLPEEEIRLLVADYGVTTKDAMSLVSLDNGYRVEYFRNVVDHLVALTSRDVSAGSSKPQNASDEAVSQTLKLGRLANNWVLHELGGLISSEEHNKLDFTPEGLCQQISHEELATLIHYIETKRVTGRAAKRILVDLFANATEGTKVSLDELINSHGLWFTPLASEEYAAIAMRVFDEKVAQEILDGKEGKINYLVGNMIRLAEDGKVDPVEATQAMRKAIETFKASRG</sequence>
<keyword evidence="7" id="KW-0496">Mitochondrion</keyword>
<evidence type="ECO:0000256" key="5">
    <source>
        <dbReference type="ARBA" id="ARBA00022917"/>
    </source>
</evidence>
<dbReference type="GO" id="GO:0005739">
    <property type="term" value="C:mitochondrion"/>
    <property type="evidence" value="ECO:0007669"/>
    <property type="project" value="UniProtKB-SubCell"/>
</dbReference>
<comment type="similarity">
    <text evidence="1 7">Belongs to the GatB/GatE family. GatB subfamily.</text>
</comment>
<dbReference type="GO" id="GO:0030956">
    <property type="term" value="C:glutamyl-tRNA(Gln) amidotransferase complex"/>
    <property type="evidence" value="ECO:0007669"/>
    <property type="project" value="UniProtKB-UniRule"/>
</dbReference>
<feature type="coiled-coil region" evidence="8">
    <location>
        <begin position="60"/>
        <end position="91"/>
    </location>
</feature>
<keyword evidence="11" id="KW-1185">Reference proteome</keyword>
<evidence type="ECO:0000259" key="9">
    <source>
        <dbReference type="SMART" id="SM00845"/>
    </source>
</evidence>
<evidence type="ECO:0000256" key="8">
    <source>
        <dbReference type="SAM" id="Coils"/>
    </source>
</evidence>
<dbReference type="InterPro" id="IPR014746">
    <property type="entry name" value="Gln_synth/guanido_kin_cat_dom"/>
</dbReference>
<keyword evidence="5 7" id="KW-0648">Protein biosynthesis</keyword>
<dbReference type="GO" id="GO:0070681">
    <property type="term" value="P:glutaminyl-tRNAGln biosynthesis via transamidation"/>
    <property type="evidence" value="ECO:0007669"/>
    <property type="project" value="UniProtKB-UniRule"/>
</dbReference>
<dbReference type="InterPro" id="IPR017959">
    <property type="entry name" value="Asn/Gln-tRNA_amidoTrfase_suB/E"/>
</dbReference>
<dbReference type="GO" id="GO:0050567">
    <property type="term" value="F:glutaminyl-tRNA synthase (glutamine-hydrolyzing) activity"/>
    <property type="evidence" value="ECO:0007669"/>
    <property type="project" value="UniProtKB-UniRule"/>
</dbReference>
<evidence type="ECO:0000313" key="10">
    <source>
        <dbReference type="EMBL" id="KAG9242686.1"/>
    </source>
</evidence>
<keyword evidence="2 7" id="KW-0436">Ligase</keyword>
<dbReference type="GO" id="GO:0005524">
    <property type="term" value="F:ATP binding"/>
    <property type="evidence" value="ECO:0007669"/>
    <property type="project" value="UniProtKB-KW"/>
</dbReference>
<keyword evidence="4 7" id="KW-0067">ATP-binding</keyword>
<comment type="catalytic activity">
    <reaction evidence="6 7">
        <text>L-glutamyl-tRNA(Gln) + L-glutamine + ATP + H2O = L-glutaminyl-tRNA(Gln) + L-glutamate + ADP + phosphate + H(+)</text>
        <dbReference type="Rhea" id="RHEA:17521"/>
        <dbReference type="Rhea" id="RHEA-COMP:9681"/>
        <dbReference type="Rhea" id="RHEA-COMP:9684"/>
        <dbReference type="ChEBI" id="CHEBI:15377"/>
        <dbReference type="ChEBI" id="CHEBI:15378"/>
        <dbReference type="ChEBI" id="CHEBI:29985"/>
        <dbReference type="ChEBI" id="CHEBI:30616"/>
        <dbReference type="ChEBI" id="CHEBI:43474"/>
        <dbReference type="ChEBI" id="CHEBI:58359"/>
        <dbReference type="ChEBI" id="CHEBI:78520"/>
        <dbReference type="ChEBI" id="CHEBI:78521"/>
        <dbReference type="ChEBI" id="CHEBI:456216"/>
    </reaction>
</comment>
<dbReference type="InterPro" id="IPR006075">
    <property type="entry name" value="Asn/Gln-tRNA_Trfase_suB/E_cat"/>
</dbReference>
<dbReference type="SUPFAM" id="SSF55931">
    <property type="entry name" value="Glutamine synthetase/guanido kinase"/>
    <property type="match status" value="1"/>
</dbReference>
<evidence type="ECO:0000313" key="11">
    <source>
        <dbReference type="Proteomes" id="UP000887226"/>
    </source>
</evidence>
<comment type="subcellular location">
    <subcellularLocation>
        <location evidence="7">Mitochondrion</location>
    </subcellularLocation>
</comment>
<evidence type="ECO:0000256" key="3">
    <source>
        <dbReference type="ARBA" id="ARBA00022741"/>
    </source>
</evidence>
<organism evidence="10 11">
    <name type="scientific">Calycina marina</name>
    <dbReference type="NCBI Taxonomy" id="1763456"/>
    <lineage>
        <taxon>Eukaryota</taxon>
        <taxon>Fungi</taxon>
        <taxon>Dikarya</taxon>
        <taxon>Ascomycota</taxon>
        <taxon>Pezizomycotina</taxon>
        <taxon>Leotiomycetes</taxon>
        <taxon>Helotiales</taxon>
        <taxon>Pezizellaceae</taxon>
        <taxon>Calycina</taxon>
    </lineage>
</organism>
<evidence type="ECO:0000256" key="6">
    <source>
        <dbReference type="ARBA" id="ARBA00047913"/>
    </source>
</evidence>
<evidence type="ECO:0000256" key="4">
    <source>
        <dbReference type="ARBA" id="ARBA00022840"/>
    </source>
</evidence>
<dbReference type="NCBIfam" id="TIGR00133">
    <property type="entry name" value="gatB"/>
    <property type="match status" value="1"/>
</dbReference>
<dbReference type="EMBL" id="MU254047">
    <property type="protein sequence ID" value="KAG9242686.1"/>
    <property type="molecule type" value="Genomic_DNA"/>
</dbReference>
<dbReference type="InterPro" id="IPR017958">
    <property type="entry name" value="Gln-tRNA_amidoTrfase_suB_CS"/>
</dbReference>
<dbReference type="EC" id="6.3.5.-" evidence="7"/>
<dbReference type="Proteomes" id="UP000887226">
    <property type="component" value="Unassembled WGS sequence"/>
</dbReference>
<evidence type="ECO:0000256" key="2">
    <source>
        <dbReference type="ARBA" id="ARBA00022598"/>
    </source>
</evidence>
<evidence type="ECO:0000256" key="1">
    <source>
        <dbReference type="ARBA" id="ARBA00005306"/>
    </source>
</evidence>
<accession>A0A9P8CEV2</accession>
<dbReference type="InterPro" id="IPR004413">
    <property type="entry name" value="GatB"/>
</dbReference>
<feature type="domain" description="Asn/Gln amidotransferase" evidence="9">
    <location>
        <begin position="460"/>
        <end position="616"/>
    </location>
</feature>
<dbReference type="SMART" id="SM00845">
    <property type="entry name" value="GatB_Yqey"/>
    <property type="match status" value="1"/>
</dbReference>
<gene>
    <name evidence="10" type="ORF">BJ878DRAFT_157725</name>
</gene>
<protein>
    <recommendedName>
        <fullName evidence="7">Glutamyl-tRNA(Gln) amidotransferase subunit B, mitochondrial</fullName>
        <shortName evidence="7">Glu-AdT subunit B</shortName>
        <ecNumber evidence="7">6.3.5.-</ecNumber>
    </recommendedName>
</protein>
<dbReference type="GO" id="GO:0032543">
    <property type="term" value="P:mitochondrial translation"/>
    <property type="evidence" value="ECO:0007669"/>
    <property type="project" value="UniProtKB-UniRule"/>
</dbReference>
<dbReference type="PROSITE" id="PS01234">
    <property type="entry name" value="GATB"/>
    <property type="match status" value="1"/>
</dbReference>
<reference evidence="10" key="1">
    <citation type="journal article" date="2021" name="IMA Fungus">
        <title>Genomic characterization of three marine fungi, including Emericellopsis atlantica sp. nov. with signatures of a generalist lifestyle and marine biomass degradation.</title>
        <authorList>
            <person name="Hagestad O.C."/>
            <person name="Hou L."/>
            <person name="Andersen J.H."/>
            <person name="Hansen E.H."/>
            <person name="Altermark B."/>
            <person name="Li C."/>
            <person name="Kuhnert E."/>
            <person name="Cox R.J."/>
            <person name="Crous P.W."/>
            <person name="Spatafora J.W."/>
            <person name="Lail K."/>
            <person name="Amirebrahimi M."/>
            <person name="Lipzen A."/>
            <person name="Pangilinan J."/>
            <person name="Andreopoulos W."/>
            <person name="Hayes R.D."/>
            <person name="Ng V."/>
            <person name="Grigoriev I.V."/>
            <person name="Jackson S.A."/>
            <person name="Sutton T.D.S."/>
            <person name="Dobson A.D.W."/>
            <person name="Rama T."/>
        </authorList>
    </citation>
    <scope>NUCLEOTIDE SEQUENCE</scope>
    <source>
        <strain evidence="10">TRa3180A</strain>
    </source>
</reference>